<dbReference type="NCBIfam" id="NF001966">
    <property type="entry name" value="PRK00745.1"/>
    <property type="match status" value="1"/>
</dbReference>
<protein>
    <recommendedName>
        <fullName evidence="4">Tautomerase</fullName>
        <ecNumber evidence="4">5.3.2.-</ecNumber>
    </recommendedName>
</protein>
<evidence type="ECO:0000256" key="3">
    <source>
        <dbReference type="PIRSR" id="PIRSR618191-1"/>
    </source>
</evidence>
<dbReference type="NCBIfam" id="TIGR00013">
    <property type="entry name" value="taut"/>
    <property type="match status" value="1"/>
</dbReference>
<dbReference type="PANTHER" id="PTHR35530:SF1">
    <property type="entry name" value="2-HYDROXYMUCONATE TAUTOMERASE"/>
    <property type="match status" value="1"/>
</dbReference>
<keyword evidence="2 4" id="KW-0413">Isomerase</keyword>
<dbReference type="NCBIfam" id="NF002571">
    <property type="entry name" value="PRK02220.1"/>
    <property type="match status" value="1"/>
</dbReference>
<dbReference type="PANTHER" id="PTHR35530">
    <property type="entry name" value="TAUTOMERASE-RELATED"/>
    <property type="match status" value="1"/>
</dbReference>
<dbReference type="Pfam" id="PF01361">
    <property type="entry name" value="Tautomerase"/>
    <property type="match status" value="1"/>
</dbReference>
<feature type="domain" description="4-oxalocrotonate tautomerase-like" evidence="5">
    <location>
        <begin position="2"/>
        <end position="57"/>
    </location>
</feature>
<dbReference type="EMBL" id="CP007032">
    <property type="protein sequence ID" value="AHF06698.1"/>
    <property type="molecule type" value="Genomic_DNA"/>
</dbReference>
<dbReference type="InterPro" id="IPR014347">
    <property type="entry name" value="Tautomerase/MIF_sf"/>
</dbReference>
<comment type="similarity">
    <text evidence="1 4">Belongs to the 4-oxalocrotonate tautomerase family.</text>
</comment>
<dbReference type="EC" id="5.3.2.-" evidence="4"/>
<name>W0EB15_9FIRM</name>
<proteinExistence type="inferred from homology"/>
<dbReference type="SUPFAM" id="SSF55331">
    <property type="entry name" value="Tautomerase/MIF"/>
    <property type="match status" value="1"/>
</dbReference>
<reference evidence="6 7" key="1">
    <citation type="submission" date="2013-12" db="EMBL/GenBank/DDBJ databases">
        <authorList>
            <consortium name="DOE Joint Genome Institute"/>
            <person name="Smidt H."/>
            <person name="Huntemann M."/>
            <person name="Han J."/>
            <person name="Chen A."/>
            <person name="Kyrpides N."/>
            <person name="Mavromatis K."/>
            <person name="Markowitz V."/>
            <person name="Palaniappan K."/>
            <person name="Ivanova N."/>
            <person name="Schaumberg A."/>
            <person name="Pati A."/>
            <person name="Liolios K."/>
            <person name="Nordberg H.P."/>
            <person name="Cantor M.N."/>
            <person name="Hua S.X."/>
            <person name="Woyke T."/>
        </authorList>
    </citation>
    <scope>NUCLEOTIDE SEQUENCE [LARGE SCALE GENOMIC DNA]</scope>
    <source>
        <strain evidence="7">DSM 15288</strain>
    </source>
</reference>
<evidence type="ECO:0000256" key="1">
    <source>
        <dbReference type="ARBA" id="ARBA00006723"/>
    </source>
</evidence>
<dbReference type="HOGENOM" id="CLU_148073_5_1_9"/>
<dbReference type="AlphaFoldDB" id="W0EB15"/>
<dbReference type="Proteomes" id="UP000010847">
    <property type="component" value="Chromosome"/>
</dbReference>
<dbReference type="OrthoDB" id="5405937at2"/>
<evidence type="ECO:0000256" key="4">
    <source>
        <dbReference type="RuleBase" id="RU362032"/>
    </source>
</evidence>
<evidence type="ECO:0000313" key="6">
    <source>
        <dbReference type="EMBL" id="AHF06698.1"/>
    </source>
</evidence>
<dbReference type="STRING" id="871968.DESME_06230"/>
<gene>
    <name evidence="6" type="ORF">DESME_06230</name>
</gene>
<sequence length="62" mass="7132">MPIVQIDLLEGRTYEQKKAMVEKITEVLMETAEAKRESISIIIRDMPRENYAHAGQLASEKK</sequence>
<evidence type="ECO:0000259" key="5">
    <source>
        <dbReference type="Pfam" id="PF01361"/>
    </source>
</evidence>
<feature type="active site" description="Proton acceptor; via imino nitrogen" evidence="3">
    <location>
        <position position="2"/>
    </location>
</feature>
<dbReference type="RefSeq" id="WP_006715630.1">
    <property type="nucleotide sequence ID" value="NZ_CP007032.1"/>
</dbReference>
<accession>W0EB15</accession>
<dbReference type="KEGG" id="dmt:DESME_06230"/>
<dbReference type="InterPro" id="IPR004370">
    <property type="entry name" value="4-OT-like_dom"/>
</dbReference>
<dbReference type="GO" id="GO:0016853">
    <property type="term" value="F:isomerase activity"/>
    <property type="evidence" value="ECO:0007669"/>
    <property type="project" value="UniProtKB-UniRule"/>
</dbReference>
<dbReference type="Gene3D" id="3.30.429.10">
    <property type="entry name" value="Macrophage Migration Inhibitory Factor"/>
    <property type="match status" value="1"/>
</dbReference>
<keyword evidence="7" id="KW-1185">Reference proteome</keyword>
<evidence type="ECO:0000313" key="7">
    <source>
        <dbReference type="Proteomes" id="UP000010847"/>
    </source>
</evidence>
<dbReference type="eggNOG" id="COG1942">
    <property type="taxonomic scope" value="Bacteria"/>
</dbReference>
<organism evidence="6 7">
    <name type="scientific">Desulfitobacterium metallireducens DSM 15288</name>
    <dbReference type="NCBI Taxonomy" id="871968"/>
    <lineage>
        <taxon>Bacteria</taxon>
        <taxon>Bacillati</taxon>
        <taxon>Bacillota</taxon>
        <taxon>Clostridia</taxon>
        <taxon>Eubacteriales</taxon>
        <taxon>Desulfitobacteriaceae</taxon>
        <taxon>Desulfitobacterium</taxon>
    </lineage>
</organism>
<evidence type="ECO:0000256" key="2">
    <source>
        <dbReference type="ARBA" id="ARBA00023235"/>
    </source>
</evidence>
<dbReference type="InterPro" id="IPR018191">
    <property type="entry name" value="4-OT"/>
</dbReference>